<reference evidence="2" key="1">
    <citation type="submission" date="2022-11" db="UniProtKB">
        <authorList>
            <consortium name="WormBaseParasite"/>
        </authorList>
    </citation>
    <scope>IDENTIFICATION</scope>
</reference>
<evidence type="ECO:0000313" key="2">
    <source>
        <dbReference type="WBParaSite" id="jg6674"/>
    </source>
</evidence>
<keyword evidence="1" id="KW-1185">Reference proteome</keyword>
<dbReference type="Proteomes" id="UP000887574">
    <property type="component" value="Unplaced"/>
</dbReference>
<evidence type="ECO:0000313" key="1">
    <source>
        <dbReference type="Proteomes" id="UP000887574"/>
    </source>
</evidence>
<organism evidence="1 2">
    <name type="scientific">Ditylenchus dipsaci</name>
    <dbReference type="NCBI Taxonomy" id="166011"/>
    <lineage>
        <taxon>Eukaryota</taxon>
        <taxon>Metazoa</taxon>
        <taxon>Ecdysozoa</taxon>
        <taxon>Nematoda</taxon>
        <taxon>Chromadorea</taxon>
        <taxon>Rhabditida</taxon>
        <taxon>Tylenchina</taxon>
        <taxon>Tylenchomorpha</taxon>
        <taxon>Sphaerularioidea</taxon>
        <taxon>Anguinidae</taxon>
        <taxon>Anguininae</taxon>
        <taxon>Ditylenchus</taxon>
    </lineage>
</organism>
<proteinExistence type="predicted"/>
<accession>A0A915EIG2</accession>
<dbReference type="AlphaFoldDB" id="A0A915EIG2"/>
<dbReference type="WBParaSite" id="jg6674">
    <property type="protein sequence ID" value="jg6674"/>
    <property type="gene ID" value="jg6674"/>
</dbReference>
<protein>
    <submittedName>
        <fullName evidence="2">Uncharacterized protein</fullName>
    </submittedName>
</protein>
<sequence length="158" mass="18440">MNRTGRNGNPEVLPPVQPMEELEDDDYDVWLVRKPKEVSLEEIAHIKFRRKQGLVRRPNRLRFGPPCSQMFHVHTKIANNAKHLRNLKPCAKIKDAEQQPGQQNTEELGVRSSSSIPVSIDSIRRKPVWDFKGLKERLKVFGDNRPCVVRRKRRKTDK</sequence>
<name>A0A915EIG2_9BILA</name>